<evidence type="ECO:0000256" key="8">
    <source>
        <dbReference type="ARBA" id="ARBA00048679"/>
    </source>
</evidence>
<comment type="catalytic activity">
    <reaction evidence="8">
        <text>L-seryl-[protein] + ATP = O-phospho-L-seryl-[protein] + ADP + H(+)</text>
        <dbReference type="Rhea" id="RHEA:17989"/>
        <dbReference type="Rhea" id="RHEA-COMP:9863"/>
        <dbReference type="Rhea" id="RHEA-COMP:11604"/>
        <dbReference type="ChEBI" id="CHEBI:15378"/>
        <dbReference type="ChEBI" id="CHEBI:29999"/>
        <dbReference type="ChEBI" id="CHEBI:30616"/>
        <dbReference type="ChEBI" id="CHEBI:83421"/>
        <dbReference type="ChEBI" id="CHEBI:456216"/>
        <dbReference type="EC" id="2.7.11.1"/>
    </reaction>
</comment>
<evidence type="ECO:0000313" key="13">
    <source>
        <dbReference type="EMBL" id="OZJ05445.1"/>
    </source>
</evidence>
<dbReference type="PROSITE" id="PS50011">
    <property type="entry name" value="PROTEIN_KINASE_DOM"/>
    <property type="match status" value="1"/>
</dbReference>
<dbReference type="EMBL" id="MVBO01000015">
    <property type="protein sequence ID" value="OZJ05445.1"/>
    <property type="molecule type" value="Genomic_DNA"/>
</dbReference>
<keyword evidence="2" id="KW-0723">Serine/threonine-protein kinase</keyword>
<protein>
    <recommendedName>
        <fullName evidence="1">non-specific serine/threonine protein kinase</fullName>
        <ecNumber evidence="1">2.7.11.1</ecNumber>
    </recommendedName>
    <alternativeName>
        <fullName evidence="9">Halotolerance protein 4</fullName>
    </alternativeName>
</protein>
<dbReference type="GO" id="GO:0004674">
    <property type="term" value="F:protein serine/threonine kinase activity"/>
    <property type="evidence" value="ECO:0007669"/>
    <property type="project" value="UniProtKB-KW"/>
</dbReference>
<dbReference type="GO" id="GO:0005524">
    <property type="term" value="F:ATP binding"/>
    <property type="evidence" value="ECO:0007669"/>
    <property type="project" value="UniProtKB-UniRule"/>
</dbReference>
<dbReference type="GO" id="GO:0000082">
    <property type="term" value="P:G1/S transition of mitotic cell cycle"/>
    <property type="evidence" value="ECO:0007669"/>
    <property type="project" value="EnsemblFungi"/>
</dbReference>
<dbReference type="GO" id="GO:0005739">
    <property type="term" value="C:mitochondrion"/>
    <property type="evidence" value="ECO:0007669"/>
    <property type="project" value="EnsemblFungi"/>
</dbReference>
<evidence type="ECO:0000256" key="4">
    <source>
        <dbReference type="ARBA" id="ARBA00022741"/>
    </source>
</evidence>
<proteinExistence type="predicted"/>
<dbReference type="InterPro" id="IPR017441">
    <property type="entry name" value="Protein_kinase_ATP_BS"/>
</dbReference>
<comment type="caution">
    <text evidence="13">The sequence shown here is derived from an EMBL/GenBank/DDBJ whole genome shotgun (WGS) entry which is preliminary data.</text>
</comment>
<dbReference type="GO" id="GO:0005829">
    <property type="term" value="C:cytosol"/>
    <property type="evidence" value="ECO:0007669"/>
    <property type="project" value="TreeGrafter"/>
</dbReference>
<feature type="binding site" evidence="10">
    <location>
        <position position="275"/>
    </location>
    <ligand>
        <name>ATP</name>
        <dbReference type="ChEBI" id="CHEBI:30616"/>
    </ligand>
</feature>
<gene>
    <name evidence="13" type="ORF">BZG36_01633</name>
</gene>
<evidence type="ECO:0000256" key="9">
    <source>
        <dbReference type="ARBA" id="ARBA00078109"/>
    </source>
</evidence>
<dbReference type="InterPro" id="IPR011009">
    <property type="entry name" value="Kinase-like_dom_sf"/>
</dbReference>
<feature type="region of interest" description="Disordered" evidence="11">
    <location>
        <begin position="63"/>
        <end position="90"/>
    </location>
</feature>
<feature type="region of interest" description="Disordered" evidence="11">
    <location>
        <begin position="170"/>
        <end position="225"/>
    </location>
</feature>
<sequence length="579" mass="64043">MSDRESEVQPTQKPPEPPHDPVDRQRGSSPSPIATPEPQGPVASNAFSLSFKKHPLLKRMLSNRTPVSTPPLQDSDTEAASNVQAHQTGPNTDHVATAQAVNHEKTASQGTTESSAQNTGSRRFELLDNGEHRHHLSTFHFSKLKTHNFMNLFHRDKYQANHFHLPLPIRDEKGTAAGGKGPIQPDDEGIEGNRARSSVEDDSNNTKAHGNLLQANKSPELSSEGANSVINGTSFAEKWGTCQEVIGKGAFGVVRITHKVDASVPGSGERLYAVKEFRKRHFETNKAYIKRLTSEFCISSTLHHENIVKTLDLLPIAASSPTYCEVMEFCAGGDIYGLIIGSHGGLQVAEADCFFKQLVRGVHYLHKMGVAHRDLKPENLLLTPDGCLKITDFGNSECFRMAWESEAHGVHASKGVCGSEPYIAPEEFGGKEFDPRLVDVWSIGVIYLAMLTGQHMWRIAQISDGHYSAFLERRLEVRAREEAAREARRREKEGEKVDKGDIPLLSTSTTFKPIDKLSEGARRLVYKILEPDPRLRVSTVGVAKDPYFKKIWCCQRDSMAEFASEKAKKEKLANAAVPA</sequence>
<evidence type="ECO:0000313" key="14">
    <source>
        <dbReference type="Proteomes" id="UP000242875"/>
    </source>
</evidence>
<dbReference type="InterPro" id="IPR008271">
    <property type="entry name" value="Ser/Thr_kinase_AS"/>
</dbReference>
<evidence type="ECO:0000256" key="2">
    <source>
        <dbReference type="ARBA" id="ARBA00022527"/>
    </source>
</evidence>
<evidence type="ECO:0000256" key="3">
    <source>
        <dbReference type="ARBA" id="ARBA00022679"/>
    </source>
</evidence>
<evidence type="ECO:0000256" key="11">
    <source>
        <dbReference type="SAM" id="MobiDB-lite"/>
    </source>
</evidence>
<dbReference type="Proteomes" id="UP000242875">
    <property type="component" value="Unassembled WGS sequence"/>
</dbReference>
<dbReference type="Pfam" id="PF00069">
    <property type="entry name" value="Pkinase"/>
    <property type="match status" value="1"/>
</dbReference>
<name>A0A261Y4B4_9FUNG</name>
<dbReference type="PROSITE" id="PS00108">
    <property type="entry name" value="PROTEIN_KINASE_ST"/>
    <property type="match status" value="1"/>
</dbReference>
<dbReference type="CDD" id="cd13994">
    <property type="entry name" value="STKc_HAL4_like"/>
    <property type="match status" value="1"/>
</dbReference>
<dbReference type="GO" id="GO:1903329">
    <property type="term" value="P:regulation of iron-sulfur cluster assembly"/>
    <property type="evidence" value="ECO:0007669"/>
    <property type="project" value="EnsemblFungi"/>
</dbReference>
<dbReference type="PROSITE" id="PS00107">
    <property type="entry name" value="PROTEIN_KINASE_ATP"/>
    <property type="match status" value="1"/>
</dbReference>
<keyword evidence="6 10" id="KW-0067">ATP-binding</keyword>
<dbReference type="GO" id="GO:0030007">
    <property type="term" value="P:intracellular potassium ion homeostasis"/>
    <property type="evidence" value="ECO:0007669"/>
    <property type="project" value="EnsemblFungi"/>
</dbReference>
<evidence type="ECO:0000256" key="5">
    <source>
        <dbReference type="ARBA" id="ARBA00022777"/>
    </source>
</evidence>
<organism evidence="13 14">
    <name type="scientific">Bifiguratus adelaidae</name>
    <dbReference type="NCBI Taxonomy" id="1938954"/>
    <lineage>
        <taxon>Eukaryota</taxon>
        <taxon>Fungi</taxon>
        <taxon>Fungi incertae sedis</taxon>
        <taxon>Mucoromycota</taxon>
        <taxon>Mucoromycotina</taxon>
        <taxon>Endogonomycetes</taxon>
        <taxon>Endogonales</taxon>
        <taxon>Endogonales incertae sedis</taxon>
        <taxon>Bifiguratus</taxon>
    </lineage>
</organism>
<dbReference type="GO" id="GO:0009249">
    <property type="term" value="P:protein lipoylation"/>
    <property type="evidence" value="ECO:0007669"/>
    <property type="project" value="EnsemblFungi"/>
</dbReference>
<dbReference type="Gene3D" id="1.10.510.10">
    <property type="entry name" value="Transferase(Phosphotransferase) domain 1"/>
    <property type="match status" value="1"/>
</dbReference>
<comment type="catalytic activity">
    <reaction evidence="7">
        <text>L-threonyl-[protein] + ATP = O-phospho-L-threonyl-[protein] + ADP + H(+)</text>
        <dbReference type="Rhea" id="RHEA:46608"/>
        <dbReference type="Rhea" id="RHEA-COMP:11060"/>
        <dbReference type="Rhea" id="RHEA-COMP:11605"/>
        <dbReference type="ChEBI" id="CHEBI:15378"/>
        <dbReference type="ChEBI" id="CHEBI:30013"/>
        <dbReference type="ChEBI" id="CHEBI:30616"/>
        <dbReference type="ChEBI" id="CHEBI:61977"/>
        <dbReference type="ChEBI" id="CHEBI:456216"/>
        <dbReference type="EC" id="2.7.11.1"/>
    </reaction>
</comment>
<dbReference type="AlphaFoldDB" id="A0A261Y4B4"/>
<accession>A0A261Y4B4</accession>
<dbReference type="OrthoDB" id="6513151at2759"/>
<reference evidence="13 14" key="1">
    <citation type="journal article" date="2017" name="Mycologia">
        <title>Bifiguratus adelaidae, gen. et sp. nov., a new member of Mucoromycotina in endophytic and soil-dwelling habitats.</title>
        <authorList>
            <person name="Torres-Cruz T.J."/>
            <person name="Billingsley Tobias T.L."/>
            <person name="Almatruk M."/>
            <person name="Hesse C."/>
            <person name="Kuske C.R."/>
            <person name="Desiro A."/>
            <person name="Benucci G.M."/>
            <person name="Bonito G."/>
            <person name="Stajich J.E."/>
            <person name="Dunlap C."/>
            <person name="Arnold A.E."/>
            <person name="Porras-Alfaro A."/>
        </authorList>
    </citation>
    <scope>NUCLEOTIDE SEQUENCE [LARGE SCALE GENOMIC DNA]</scope>
    <source>
        <strain evidence="13 14">AZ0501</strain>
    </source>
</reference>
<keyword evidence="3" id="KW-0808">Transferase</keyword>
<evidence type="ECO:0000256" key="1">
    <source>
        <dbReference type="ARBA" id="ARBA00012513"/>
    </source>
</evidence>
<evidence type="ECO:0000256" key="10">
    <source>
        <dbReference type="PROSITE-ProRule" id="PRU10141"/>
    </source>
</evidence>
<feature type="domain" description="Protein kinase" evidence="12">
    <location>
        <begin position="240"/>
        <end position="548"/>
    </location>
</feature>
<evidence type="ECO:0000259" key="12">
    <source>
        <dbReference type="PROSITE" id="PS50011"/>
    </source>
</evidence>
<dbReference type="EC" id="2.7.11.1" evidence="1"/>
<keyword evidence="4 10" id="KW-0547">Nucleotide-binding</keyword>
<dbReference type="PANTHER" id="PTHR24343:SF558">
    <property type="entry name" value="PROTEIN KINASE DOMAIN-CONTAINING PROTEIN"/>
    <property type="match status" value="1"/>
</dbReference>
<dbReference type="PANTHER" id="PTHR24343">
    <property type="entry name" value="SERINE/THREONINE KINASE"/>
    <property type="match status" value="1"/>
</dbReference>
<feature type="compositionally biased region" description="Basic and acidic residues" evidence="11">
    <location>
        <begin position="16"/>
        <end position="26"/>
    </location>
</feature>
<evidence type="ECO:0000256" key="6">
    <source>
        <dbReference type="ARBA" id="ARBA00022840"/>
    </source>
</evidence>
<dbReference type="GO" id="GO:0008104">
    <property type="term" value="P:intracellular protein localization"/>
    <property type="evidence" value="ECO:0007669"/>
    <property type="project" value="EnsemblFungi"/>
</dbReference>
<keyword evidence="14" id="KW-1185">Reference proteome</keyword>
<dbReference type="GO" id="GO:0045807">
    <property type="term" value="P:positive regulation of endocytosis"/>
    <property type="evidence" value="ECO:0007669"/>
    <property type="project" value="EnsemblFungi"/>
</dbReference>
<dbReference type="SMART" id="SM00220">
    <property type="entry name" value="S_TKc"/>
    <property type="match status" value="1"/>
</dbReference>
<dbReference type="SUPFAM" id="SSF56112">
    <property type="entry name" value="Protein kinase-like (PK-like)"/>
    <property type="match status" value="1"/>
</dbReference>
<feature type="region of interest" description="Disordered" evidence="11">
    <location>
        <begin position="1"/>
        <end position="47"/>
    </location>
</feature>
<keyword evidence="5" id="KW-0418">Kinase</keyword>
<dbReference type="InterPro" id="IPR000719">
    <property type="entry name" value="Prot_kinase_dom"/>
</dbReference>
<feature type="compositionally biased region" description="Polar residues" evidence="11">
    <location>
        <begin position="205"/>
        <end position="225"/>
    </location>
</feature>
<evidence type="ECO:0000256" key="7">
    <source>
        <dbReference type="ARBA" id="ARBA00047899"/>
    </source>
</evidence>
<dbReference type="FunFam" id="1.10.510.10:FF:000183">
    <property type="entry name" value="Serine/threonine-protein kinase hal4"/>
    <property type="match status" value="1"/>
</dbReference>